<evidence type="ECO:0000313" key="3">
    <source>
        <dbReference type="EMBL" id="PYY67426.1"/>
    </source>
</evidence>
<comment type="caution">
    <text evidence="3">The sequence shown here is derived from an EMBL/GenBank/DDBJ whole genome shotgun (WGS) entry which is preliminary data.</text>
</comment>
<comment type="similarity">
    <text evidence="1">Belongs to the short-chain dehydrogenases/reductases (SDR) family.</text>
</comment>
<dbReference type="Pfam" id="PF00106">
    <property type="entry name" value="adh_short"/>
    <property type="match status" value="1"/>
</dbReference>
<dbReference type="SMART" id="SM00822">
    <property type="entry name" value="PKS_KR"/>
    <property type="match status" value="1"/>
</dbReference>
<evidence type="ECO:0000313" key="4">
    <source>
        <dbReference type="Proteomes" id="UP000247437"/>
    </source>
</evidence>
<evidence type="ECO:0000259" key="2">
    <source>
        <dbReference type="SMART" id="SM00822"/>
    </source>
</evidence>
<dbReference type="GO" id="GO:0030148">
    <property type="term" value="P:sphingolipid biosynthetic process"/>
    <property type="evidence" value="ECO:0007669"/>
    <property type="project" value="TreeGrafter"/>
</dbReference>
<accession>A0A2W0EGH6</accession>
<dbReference type="PROSITE" id="PS00061">
    <property type="entry name" value="ADH_SHORT"/>
    <property type="match status" value="1"/>
</dbReference>
<dbReference type="PRINTS" id="PR00081">
    <property type="entry name" value="GDHRDH"/>
</dbReference>
<dbReference type="EMBL" id="PDLL01000501">
    <property type="protein sequence ID" value="PYY67426.1"/>
    <property type="molecule type" value="Genomic_DNA"/>
</dbReference>
<dbReference type="AlphaFoldDB" id="A0A2W0EGH6"/>
<dbReference type="PANTHER" id="PTHR43550:SF3">
    <property type="entry name" value="3-KETODIHYDROSPHINGOSINE REDUCTASE"/>
    <property type="match status" value="1"/>
</dbReference>
<reference evidence="3 4" key="1">
    <citation type="journal article" date="2018" name="Appl. Microbiol. Biotechnol.">
        <title>Characterization of the caprolactam degradation pathway in Pseudomonas jessenii using mass spectrometry-based proteomics.</title>
        <authorList>
            <person name="Otzen M."/>
            <person name="Palacio C."/>
            <person name="Janssen D.B."/>
        </authorList>
    </citation>
    <scope>NUCLEOTIDE SEQUENCE [LARGE SCALE GENOMIC DNA]</scope>
    <source>
        <strain evidence="3 4">GO3</strain>
    </source>
</reference>
<gene>
    <name evidence="3" type="ORF">CRX42_27080</name>
</gene>
<dbReference type="Proteomes" id="UP000247437">
    <property type="component" value="Unassembled WGS sequence"/>
</dbReference>
<dbReference type="OrthoDB" id="9808814at2"/>
<evidence type="ECO:0000256" key="1">
    <source>
        <dbReference type="ARBA" id="ARBA00006484"/>
    </source>
</evidence>
<dbReference type="InterPro" id="IPR057326">
    <property type="entry name" value="KR_dom"/>
</dbReference>
<dbReference type="GO" id="GO:0016020">
    <property type="term" value="C:membrane"/>
    <property type="evidence" value="ECO:0007669"/>
    <property type="project" value="GOC"/>
</dbReference>
<protein>
    <submittedName>
        <fullName evidence="3">Short-chain dehydrogenase</fullName>
    </submittedName>
</protein>
<dbReference type="InterPro" id="IPR036291">
    <property type="entry name" value="NAD(P)-bd_dom_sf"/>
</dbReference>
<dbReference type="SUPFAM" id="SSF51735">
    <property type="entry name" value="NAD(P)-binding Rossmann-fold domains"/>
    <property type="match status" value="1"/>
</dbReference>
<name>A0A2W0EGH6_PSEJE</name>
<dbReference type="PANTHER" id="PTHR43550">
    <property type="entry name" value="3-KETODIHYDROSPHINGOSINE REDUCTASE"/>
    <property type="match status" value="1"/>
</dbReference>
<feature type="domain" description="Ketoreductase" evidence="2">
    <location>
        <begin position="11"/>
        <end position="192"/>
    </location>
</feature>
<dbReference type="GO" id="GO:0047560">
    <property type="term" value="F:3-dehydrosphinganine reductase activity"/>
    <property type="evidence" value="ECO:0007669"/>
    <property type="project" value="TreeGrafter"/>
</dbReference>
<dbReference type="InterPro" id="IPR020904">
    <property type="entry name" value="Sc_DH/Rdtase_CS"/>
</dbReference>
<sequence>MTNWKYRAPQVAYLSGGGSGIGLGFAQALVAQGCSVAIFDLQISEQVLVRLKQACRKPGQSVVFYPVDITAPDVVDSAMAKAHAQQGPADLAFNCAGLMRNAVFTELPYETFQQVINVNLLGSRNFAASALKHMAPQGHLVFMASLAGIVGSYTQSAYAASKFGVVGLAEVLRAEQKVCGIDVSVVCPGEIQTPLLDYERQHGSPVTRSLNAVAGVLTVDQAVAGILRGIQRRQFMITPGLKARLIRALARKCTSLQRWIVDRNLAKSFRGNA</sequence>
<dbReference type="GO" id="GO:0006666">
    <property type="term" value="P:3-keto-sphinganine metabolic process"/>
    <property type="evidence" value="ECO:0007669"/>
    <property type="project" value="TreeGrafter"/>
</dbReference>
<proteinExistence type="inferred from homology"/>
<dbReference type="RefSeq" id="WP_110662192.1">
    <property type="nucleotide sequence ID" value="NZ_PDLL01000501.1"/>
</dbReference>
<dbReference type="PROSITE" id="PS51257">
    <property type="entry name" value="PROKAR_LIPOPROTEIN"/>
    <property type="match status" value="1"/>
</dbReference>
<dbReference type="Gene3D" id="3.40.50.720">
    <property type="entry name" value="NAD(P)-binding Rossmann-like Domain"/>
    <property type="match status" value="1"/>
</dbReference>
<organism evidence="3 4">
    <name type="scientific">Pseudomonas jessenii</name>
    <dbReference type="NCBI Taxonomy" id="77298"/>
    <lineage>
        <taxon>Bacteria</taxon>
        <taxon>Pseudomonadati</taxon>
        <taxon>Pseudomonadota</taxon>
        <taxon>Gammaproteobacteria</taxon>
        <taxon>Pseudomonadales</taxon>
        <taxon>Pseudomonadaceae</taxon>
        <taxon>Pseudomonas</taxon>
    </lineage>
</organism>
<dbReference type="InterPro" id="IPR002347">
    <property type="entry name" value="SDR_fam"/>
</dbReference>